<proteinExistence type="predicted"/>
<gene>
    <name evidence="1" type="ORF">AKO1_014292</name>
</gene>
<reference evidence="1 2" key="1">
    <citation type="submission" date="2024-03" db="EMBL/GenBank/DDBJ databases">
        <title>The Acrasis kona genome and developmental transcriptomes reveal deep origins of eukaryotic multicellular pathways.</title>
        <authorList>
            <person name="Sheikh S."/>
            <person name="Fu C.-J."/>
            <person name="Brown M.W."/>
            <person name="Baldauf S.L."/>
        </authorList>
    </citation>
    <scope>NUCLEOTIDE SEQUENCE [LARGE SCALE GENOMIC DNA]</scope>
    <source>
        <strain evidence="1 2">ATCC MYA-3509</strain>
    </source>
</reference>
<protein>
    <submittedName>
        <fullName evidence="1">Exodeoxyribonuclease 7 large subunit</fullName>
    </submittedName>
</protein>
<dbReference type="Proteomes" id="UP001431209">
    <property type="component" value="Unassembled WGS sequence"/>
</dbReference>
<comment type="caution">
    <text evidence="1">The sequence shown here is derived from an EMBL/GenBank/DDBJ whole genome shotgun (WGS) entry which is preliminary data.</text>
</comment>
<dbReference type="AlphaFoldDB" id="A0AAW2Z172"/>
<sequence>MDEKDALQLEGYTLYVDKLFENQQINDRLNRLNFSNPISKIDGVDFELDEIEFNRKQGIKGLHKAKINSS</sequence>
<keyword evidence="2" id="KW-1185">Reference proteome</keyword>
<dbReference type="EMBL" id="JAOPGA020000886">
    <property type="protein sequence ID" value="KAL0482753.1"/>
    <property type="molecule type" value="Genomic_DNA"/>
</dbReference>
<organism evidence="1 2">
    <name type="scientific">Acrasis kona</name>
    <dbReference type="NCBI Taxonomy" id="1008807"/>
    <lineage>
        <taxon>Eukaryota</taxon>
        <taxon>Discoba</taxon>
        <taxon>Heterolobosea</taxon>
        <taxon>Tetramitia</taxon>
        <taxon>Eutetramitia</taxon>
        <taxon>Acrasidae</taxon>
        <taxon>Acrasis</taxon>
    </lineage>
</organism>
<name>A0AAW2Z172_9EUKA</name>
<evidence type="ECO:0000313" key="2">
    <source>
        <dbReference type="Proteomes" id="UP001431209"/>
    </source>
</evidence>
<evidence type="ECO:0000313" key="1">
    <source>
        <dbReference type="EMBL" id="KAL0482753.1"/>
    </source>
</evidence>
<accession>A0AAW2Z172</accession>